<feature type="non-terminal residue" evidence="1">
    <location>
        <position position="296"/>
    </location>
</feature>
<proteinExistence type="predicted"/>
<accession>A0ABN9S0S2</accession>
<protein>
    <submittedName>
        <fullName evidence="1">Uncharacterized protein</fullName>
    </submittedName>
</protein>
<dbReference type="EMBL" id="CAUYUJ010008397">
    <property type="protein sequence ID" value="CAK0823831.1"/>
    <property type="molecule type" value="Genomic_DNA"/>
</dbReference>
<keyword evidence="2" id="KW-1185">Reference proteome</keyword>
<comment type="caution">
    <text evidence="1">The sequence shown here is derived from an EMBL/GenBank/DDBJ whole genome shotgun (WGS) entry which is preliminary data.</text>
</comment>
<name>A0ABN9S0S2_9DINO</name>
<reference evidence="1" key="1">
    <citation type="submission" date="2023-10" db="EMBL/GenBank/DDBJ databases">
        <authorList>
            <person name="Chen Y."/>
            <person name="Shah S."/>
            <person name="Dougan E. K."/>
            <person name="Thang M."/>
            <person name="Chan C."/>
        </authorList>
    </citation>
    <scope>NUCLEOTIDE SEQUENCE [LARGE SCALE GENOMIC DNA]</scope>
</reference>
<feature type="non-terminal residue" evidence="1">
    <location>
        <position position="1"/>
    </location>
</feature>
<sequence length="296" mass="33936">YKNQYALGQWSRDDGRRVCKVCLEGKKSIGTPWQCAECFLWKGQDASHASQHHSSKLTSRRCVDCPERRKCYVCEGRKYEDAFVDFQWEKAGNARCKGGMRLECEELKKHLQCSRCGEQKLLDQLAKAETIFNEEPTCKACKRLQREEEKARAEEAKRVVCSQCGESKSKAEFSAHTLRNVSKASIACTQCVDAAAAQRDTAARKDGKACVGCEVVQRRECFSKWMWGGVADRDRKCKRCVAGAKLPRGWWRRIACKDAFERRDFSSWLAKRTTKGPDGKQRCNKCFADEERKRQE</sequence>
<gene>
    <name evidence="1" type="ORF">PCOR1329_LOCUS24404</name>
</gene>
<organism evidence="1 2">
    <name type="scientific">Prorocentrum cordatum</name>
    <dbReference type="NCBI Taxonomy" id="2364126"/>
    <lineage>
        <taxon>Eukaryota</taxon>
        <taxon>Sar</taxon>
        <taxon>Alveolata</taxon>
        <taxon>Dinophyceae</taxon>
        <taxon>Prorocentrales</taxon>
        <taxon>Prorocentraceae</taxon>
        <taxon>Prorocentrum</taxon>
    </lineage>
</organism>
<evidence type="ECO:0000313" key="1">
    <source>
        <dbReference type="EMBL" id="CAK0823831.1"/>
    </source>
</evidence>
<dbReference type="Proteomes" id="UP001189429">
    <property type="component" value="Unassembled WGS sequence"/>
</dbReference>
<evidence type="ECO:0000313" key="2">
    <source>
        <dbReference type="Proteomes" id="UP001189429"/>
    </source>
</evidence>